<gene>
    <name evidence="3" type="ORF">GCM10023144_45460</name>
</gene>
<name>A0ABP8HQY3_9BURK</name>
<proteinExistence type="predicted"/>
<dbReference type="RefSeq" id="WP_345252232.1">
    <property type="nucleotide sequence ID" value="NZ_BAABFO010000036.1"/>
</dbReference>
<evidence type="ECO:0000256" key="2">
    <source>
        <dbReference type="SAM" id="Phobius"/>
    </source>
</evidence>
<feature type="region of interest" description="Disordered" evidence="1">
    <location>
        <begin position="35"/>
        <end position="55"/>
    </location>
</feature>
<keyword evidence="2" id="KW-0472">Membrane</keyword>
<reference evidence="4" key="1">
    <citation type="journal article" date="2019" name="Int. J. Syst. Evol. Microbiol.">
        <title>The Global Catalogue of Microorganisms (GCM) 10K type strain sequencing project: providing services to taxonomists for standard genome sequencing and annotation.</title>
        <authorList>
            <consortium name="The Broad Institute Genomics Platform"/>
            <consortium name="The Broad Institute Genome Sequencing Center for Infectious Disease"/>
            <person name="Wu L."/>
            <person name="Ma J."/>
        </authorList>
    </citation>
    <scope>NUCLEOTIDE SEQUENCE [LARGE SCALE GENOMIC DNA]</scope>
    <source>
        <strain evidence="4">JCM 17666</strain>
    </source>
</reference>
<keyword evidence="2" id="KW-1133">Transmembrane helix</keyword>
<feature type="transmembrane region" description="Helical" evidence="2">
    <location>
        <begin position="6"/>
        <end position="26"/>
    </location>
</feature>
<comment type="caution">
    <text evidence="3">The sequence shown here is derived from an EMBL/GenBank/DDBJ whole genome shotgun (WGS) entry which is preliminary data.</text>
</comment>
<sequence length="55" mass="5771">MEVALTFAAVIAATIGFMYLLIKACILMGGRGAKTEPQADAKTKADPSVARHSHP</sequence>
<evidence type="ECO:0000256" key="1">
    <source>
        <dbReference type="SAM" id="MobiDB-lite"/>
    </source>
</evidence>
<organism evidence="3 4">
    <name type="scientific">Pigmentiphaga soli</name>
    <dbReference type="NCBI Taxonomy" id="1007095"/>
    <lineage>
        <taxon>Bacteria</taxon>
        <taxon>Pseudomonadati</taxon>
        <taxon>Pseudomonadota</taxon>
        <taxon>Betaproteobacteria</taxon>
        <taxon>Burkholderiales</taxon>
        <taxon>Alcaligenaceae</taxon>
        <taxon>Pigmentiphaga</taxon>
    </lineage>
</organism>
<dbReference type="EMBL" id="BAABFO010000036">
    <property type="protein sequence ID" value="GAA4342967.1"/>
    <property type="molecule type" value="Genomic_DNA"/>
</dbReference>
<feature type="compositionally biased region" description="Basic and acidic residues" evidence="1">
    <location>
        <begin position="35"/>
        <end position="45"/>
    </location>
</feature>
<keyword evidence="4" id="KW-1185">Reference proteome</keyword>
<evidence type="ECO:0008006" key="5">
    <source>
        <dbReference type="Google" id="ProtNLM"/>
    </source>
</evidence>
<dbReference type="Proteomes" id="UP001501671">
    <property type="component" value="Unassembled WGS sequence"/>
</dbReference>
<keyword evidence="2" id="KW-0812">Transmembrane</keyword>
<protein>
    <recommendedName>
        <fullName evidence="5">DUF3149 domain-containing protein</fullName>
    </recommendedName>
</protein>
<evidence type="ECO:0000313" key="4">
    <source>
        <dbReference type="Proteomes" id="UP001501671"/>
    </source>
</evidence>
<evidence type="ECO:0000313" key="3">
    <source>
        <dbReference type="EMBL" id="GAA4342967.1"/>
    </source>
</evidence>
<accession>A0ABP8HQY3</accession>